<evidence type="ECO:0008006" key="7">
    <source>
        <dbReference type="Google" id="ProtNLM"/>
    </source>
</evidence>
<keyword evidence="3" id="KW-0539">Nucleus</keyword>
<dbReference type="GO" id="GO:0016593">
    <property type="term" value="C:Cdc73/Paf1 complex"/>
    <property type="evidence" value="ECO:0007669"/>
    <property type="project" value="InterPro"/>
</dbReference>
<dbReference type="Pfam" id="PF03985">
    <property type="entry name" value="Paf1"/>
    <property type="match status" value="1"/>
</dbReference>
<comment type="caution">
    <text evidence="5">The sequence shown here is derived from an EMBL/GenBank/DDBJ whole genome shotgun (WGS) entry which is preliminary data.</text>
</comment>
<accession>A0AAV5ABU9</accession>
<comment type="similarity">
    <text evidence="2">Belongs to the PAF1 family.</text>
</comment>
<dbReference type="GO" id="GO:0003682">
    <property type="term" value="F:chromatin binding"/>
    <property type="evidence" value="ECO:0007669"/>
    <property type="project" value="TreeGrafter"/>
</dbReference>
<feature type="compositionally biased region" description="Acidic residues" evidence="4">
    <location>
        <begin position="394"/>
        <end position="405"/>
    </location>
</feature>
<evidence type="ECO:0000256" key="2">
    <source>
        <dbReference type="ARBA" id="ARBA00007560"/>
    </source>
</evidence>
<dbReference type="GO" id="GO:0000993">
    <property type="term" value="F:RNA polymerase II complex binding"/>
    <property type="evidence" value="ECO:0007669"/>
    <property type="project" value="TreeGrafter"/>
</dbReference>
<dbReference type="EMBL" id="BPWL01000006">
    <property type="protein sequence ID" value="GJJ11167.1"/>
    <property type="molecule type" value="Genomic_DNA"/>
</dbReference>
<dbReference type="InterPro" id="IPR007133">
    <property type="entry name" value="RNA_pol_II-assoc_Paf1"/>
</dbReference>
<reference evidence="5" key="1">
    <citation type="submission" date="2021-10" db="EMBL/GenBank/DDBJ databases">
        <title>De novo Genome Assembly of Clathrus columnatus (Basidiomycota, Fungi) Using Illumina and Nanopore Sequence Data.</title>
        <authorList>
            <person name="Ogiso-Tanaka E."/>
            <person name="Itagaki H."/>
            <person name="Hosoya T."/>
            <person name="Hosaka K."/>
        </authorList>
    </citation>
    <scope>NUCLEOTIDE SEQUENCE</scope>
    <source>
        <strain evidence="5">MO-923</strain>
    </source>
</reference>
<dbReference type="GO" id="GO:0006368">
    <property type="term" value="P:transcription elongation by RNA polymerase II"/>
    <property type="evidence" value="ECO:0007669"/>
    <property type="project" value="InterPro"/>
</dbReference>
<evidence type="ECO:0000256" key="3">
    <source>
        <dbReference type="ARBA" id="ARBA00023242"/>
    </source>
</evidence>
<dbReference type="Proteomes" id="UP001050691">
    <property type="component" value="Unassembled WGS sequence"/>
</dbReference>
<comment type="subcellular location">
    <subcellularLocation>
        <location evidence="1">Nucleus</location>
    </subcellularLocation>
</comment>
<name>A0AAV5ABU9_9AGAM</name>
<evidence type="ECO:0000256" key="4">
    <source>
        <dbReference type="SAM" id="MobiDB-lite"/>
    </source>
</evidence>
<sequence>MSAFTKSKLDLLVRVRYNNPLPPPPFPPKLLKIPTNPSRYARPEFTAELAYEAPLPMVVDAECGMPLDLGKWECLWEENADKSALNPSSLNKPELDPEDQFLVSDSYSMSGQMMNGSVNGPSTPTAPTHVSWLRKTEYITRETFQKSPSLQDIKPVEEVAIDISRATQIRDIEASFSAANDSFDLTSIKHPNKPGIAAVASYDILPDSEIWANAYDLFKFSERPGERNIETEDPRLDCAILRPMESDGDHFLAYYLTKEDPPAELLKDSRSLGESRNLVTSFYWVRDYETVKIEQDVPNEFLLVLDDGDLPPLRRTEDGIFERRSRGAYYKNIERKITLKKRRVNKNETVAYTDKWDVINLSHAPLSIEEAEERKEVQAEVSDPMFFFSRVEGEQDGDADGDGEIDAEHEADDFHRNEANGLVTVQSPS</sequence>
<proteinExistence type="inferred from homology"/>
<feature type="compositionally biased region" description="Basic and acidic residues" evidence="4">
    <location>
        <begin position="406"/>
        <end position="418"/>
    </location>
</feature>
<gene>
    <name evidence="5" type="ORF">Clacol_005399</name>
</gene>
<dbReference type="PANTHER" id="PTHR23188">
    <property type="entry name" value="RNA POLYMERASE II-ASSOCIATED FACTOR 1 HOMOLOG"/>
    <property type="match status" value="1"/>
</dbReference>
<protein>
    <recommendedName>
        <fullName evidence="7">RNA polymerase II-associated factor 1 homolog</fullName>
    </recommendedName>
</protein>
<evidence type="ECO:0000256" key="1">
    <source>
        <dbReference type="ARBA" id="ARBA00004123"/>
    </source>
</evidence>
<dbReference type="PANTHER" id="PTHR23188:SF12">
    <property type="entry name" value="RNA POLYMERASE II-ASSOCIATED FACTOR 1 HOMOLOG"/>
    <property type="match status" value="1"/>
</dbReference>
<keyword evidence="6" id="KW-1185">Reference proteome</keyword>
<evidence type="ECO:0000313" key="6">
    <source>
        <dbReference type="Proteomes" id="UP001050691"/>
    </source>
</evidence>
<evidence type="ECO:0000313" key="5">
    <source>
        <dbReference type="EMBL" id="GJJ11167.1"/>
    </source>
</evidence>
<feature type="region of interest" description="Disordered" evidence="4">
    <location>
        <begin position="392"/>
        <end position="429"/>
    </location>
</feature>
<dbReference type="AlphaFoldDB" id="A0AAV5ABU9"/>
<organism evidence="5 6">
    <name type="scientific">Clathrus columnatus</name>
    <dbReference type="NCBI Taxonomy" id="1419009"/>
    <lineage>
        <taxon>Eukaryota</taxon>
        <taxon>Fungi</taxon>
        <taxon>Dikarya</taxon>
        <taxon>Basidiomycota</taxon>
        <taxon>Agaricomycotina</taxon>
        <taxon>Agaricomycetes</taxon>
        <taxon>Phallomycetidae</taxon>
        <taxon>Phallales</taxon>
        <taxon>Clathraceae</taxon>
        <taxon>Clathrus</taxon>
    </lineage>
</organism>